<accession>A0A4R2BQ17</accession>
<evidence type="ECO:0000256" key="1">
    <source>
        <dbReference type="SAM" id="MobiDB-lite"/>
    </source>
</evidence>
<gene>
    <name evidence="2" type="ORF">EV665_1871</name>
</gene>
<evidence type="ECO:0000313" key="3">
    <source>
        <dbReference type="Proteomes" id="UP000295351"/>
    </source>
</evidence>
<name>A0A4R2BQ17_SHIGR</name>
<keyword evidence="3" id="KW-1185">Reference proteome</keyword>
<dbReference type="AlphaFoldDB" id="A0A4R2BQ17"/>
<evidence type="ECO:0000313" key="2">
    <source>
        <dbReference type="EMBL" id="TCN28855.1"/>
    </source>
</evidence>
<reference evidence="2 3" key="1">
    <citation type="submission" date="2019-03" db="EMBL/GenBank/DDBJ databases">
        <title>Genomic Encyclopedia of Type Strains, Phase IV (KMG-IV): sequencing the most valuable type-strain genomes for metagenomic binning, comparative biology and taxonomic classification.</title>
        <authorList>
            <person name="Goeker M."/>
        </authorList>
    </citation>
    <scope>NUCLEOTIDE SEQUENCE [LARGE SCALE GENOMIC DNA]</scope>
    <source>
        <strain evidence="2 3">DSM 18401</strain>
    </source>
</reference>
<dbReference type="EMBL" id="SLVX01000087">
    <property type="protein sequence ID" value="TCN28855.1"/>
    <property type="molecule type" value="Genomic_DNA"/>
</dbReference>
<feature type="compositionally biased region" description="Gly residues" evidence="1">
    <location>
        <begin position="27"/>
        <end position="37"/>
    </location>
</feature>
<feature type="region of interest" description="Disordered" evidence="1">
    <location>
        <begin position="1"/>
        <end position="37"/>
    </location>
</feature>
<dbReference type="Proteomes" id="UP000295351">
    <property type="component" value="Unassembled WGS sequence"/>
</dbReference>
<organism evidence="2 3">
    <name type="scientific">Shinella granuli</name>
    <dbReference type="NCBI Taxonomy" id="323621"/>
    <lineage>
        <taxon>Bacteria</taxon>
        <taxon>Pseudomonadati</taxon>
        <taxon>Pseudomonadota</taxon>
        <taxon>Alphaproteobacteria</taxon>
        <taxon>Hyphomicrobiales</taxon>
        <taxon>Rhizobiaceae</taxon>
        <taxon>Shinella</taxon>
    </lineage>
</organism>
<protein>
    <submittedName>
        <fullName evidence="2">Uncharacterized protein</fullName>
    </submittedName>
</protein>
<sequence length="37" mass="4403">MLNRRRKSYMSTVIKLKRHNQKRREGQAGGRGYGRGR</sequence>
<comment type="caution">
    <text evidence="2">The sequence shown here is derived from an EMBL/GenBank/DDBJ whole genome shotgun (WGS) entry which is preliminary data.</text>
</comment>
<proteinExistence type="predicted"/>